<dbReference type="PANTHER" id="PTHR43004">
    <property type="entry name" value="TRK SYSTEM POTASSIUM UPTAKE PROTEIN"/>
    <property type="match status" value="1"/>
</dbReference>
<name>A0A8J3CDT5_9PSEU</name>
<feature type="domain" description="FAD-binding" evidence="4">
    <location>
        <begin position="10"/>
        <end position="358"/>
    </location>
</feature>
<evidence type="ECO:0000256" key="3">
    <source>
        <dbReference type="ARBA" id="ARBA00022827"/>
    </source>
</evidence>
<comment type="caution">
    <text evidence="5">The sequence shown here is derived from an EMBL/GenBank/DDBJ whole genome shotgun (WGS) entry which is preliminary data.</text>
</comment>
<sequence length="517" mass="56053">MVPDESCDRFDVVVAGAGPVGLMLACELRLGGVSVLVLERSPEPERMTKAGSIGPLGFEALARRGLLGVVLEAERRTLQGYREMALAAGRAPEDGLPKEHFAGLEKLDGTQAGDADRRRVRVEQPALVDILLRRAGQLGVQLRRSHEVVEVDHEHEAIRVLARTPSGTSRVLARYVVGCDGASSAVRSLAGFELTGTPPTLTGRQGVVEFAGASPVPHGFHYTPDGLIVYGLGVDRVATVEFDGPPDPSWPPLDERELERSIHRVSGIEVEIAAMRSGGRFTDHAYQATNYRRGRVLLAGDAAHCHAPFGGQGLNVGLTDAANLGWKLAAELQGWAPAGLLDSYHAERHPVGVELLRNARAQAALMRPDPQSTALRKLFEKLLDIDAVKGFVADRLGGLDTRYDLGDSHPLAGTLYPNIRVFPVEETGQLGCVRTLANLPPDPRGLLLDFANRTELRTVVDRWSRRVRILTCKSEQKEADALLLRPDGCVAWVLLAGAALEQDDLMLALRTWFGRPE</sequence>
<evidence type="ECO:0000313" key="6">
    <source>
        <dbReference type="Proteomes" id="UP000637578"/>
    </source>
</evidence>
<dbReference type="PANTHER" id="PTHR43004:SF19">
    <property type="entry name" value="BINDING MONOOXYGENASE, PUTATIVE (JCVI)-RELATED"/>
    <property type="match status" value="1"/>
</dbReference>
<dbReference type="PRINTS" id="PR00420">
    <property type="entry name" value="RNGMNOXGNASE"/>
</dbReference>
<gene>
    <name evidence="5" type="ORF">GCM10012275_24660</name>
</gene>
<dbReference type="Proteomes" id="UP000637578">
    <property type="component" value="Unassembled WGS sequence"/>
</dbReference>
<dbReference type="Gene3D" id="3.50.50.60">
    <property type="entry name" value="FAD/NAD(P)-binding domain"/>
    <property type="match status" value="1"/>
</dbReference>
<dbReference type="EMBL" id="BMMK01000009">
    <property type="protein sequence ID" value="GGM52763.1"/>
    <property type="molecule type" value="Genomic_DNA"/>
</dbReference>
<evidence type="ECO:0000259" key="4">
    <source>
        <dbReference type="Pfam" id="PF01494"/>
    </source>
</evidence>
<keyword evidence="3" id="KW-0274">FAD</keyword>
<dbReference type="InterPro" id="IPR050641">
    <property type="entry name" value="RIFMO-like"/>
</dbReference>
<reference evidence="5" key="2">
    <citation type="submission" date="2020-09" db="EMBL/GenBank/DDBJ databases">
        <authorList>
            <person name="Sun Q."/>
            <person name="Zhou Y."/>
        </authorList>
    </citation>
    <scope>NUCLEOTIDE SEQUENCE</scope>
    <source>
        <strain evidence="5">CGMCC 4.5737</strain>
    </source>
</reference>
<reference evidence="5" key="1">
    <citation type="journal article" date="2014" name="Int. J. Syst. Evol. Microbiol.">
        <title>Complete genome sequence of Corynebacterium casei LMG S-19264T (=DSM 44701T), isolated from a smear-ripened cheese.</title>
        <authorList>
            <consortium name="US DOE Joint Genome Institute (JGI-PGF)"/>
            <person name="Walter F."/>
            <person name="Albersmeier A."/>
            <person name="Kalinowski J."/>
            <person name="Ruckert C."/>
        </authorList>
    </citation>
    <scope>NUCLEOTIDE SEQUENCE</scope>
    <source>
        <strain evidence="5">CGMCC 4.5737</strain>
    </source>
</reference>
<evidence type="ECO:0000256" key="2">
    <source>
        <dbReference type="ARBA" id="ARBA00022630"/>
    </source>
</evidence>
<keyword evidence="6" id="KW-1185">Reference proteome</keyword>
<dbReference type="Gene3D" id="3.30.70.2450">
    <property type="match status" value="1"/>
</dbReference>
<evidence type="ECO:0000313" key="5">
    <source>
        <dbReference type="EMBL" id="GGM52763.1"/>
    </source>
</evidence>
<dbReference type="RefSeq" id="WP_229686287.1">
    <property type="nucleotide sequence ID" value="NZ_BMMK01000009.1"/>
</dbReference>
<dbReference type="SUPFAM" id="SSF51905">
    <property type="entry name" value="FAD/NAD(P)-binding domain"/>
    <property type="match status" value="1"/>
</dbReference>
<dbReference type="Pfam" id="PF01494">
    <property type="entry name" value="FAD_binding_3"/>
    <property type="match status" value="1"/>
</dbReference>
<comment type="cofactor">
    <cofactor evidence="1">
        <name>FAD</name>
        <dbReference type="ChEBI" id="CHEBI:57692"/>
    </cofactor>
</comment>
<dbReference type="Gene3D" id="3.40.30.120">
    <property type="match status" value="1"/>
</dbReference>
<dbReference type="Pfam" id="PF21274">
    <property type="entry name" value="Rng_hyd_C"/>
    <property type="match status" value="1"/>
</dbReference>
<organism evidence="5 6">
    <name type="scientific">Longimycelium tulufanense</name>
    <dbReference type="NCBI Taxonomy" id="907463"/>
    <lineage>
        <taxon>Bacteria</taxon>
        <taxon>Bacillati</taxon>
        <taxon>Actinomycetota</taxon>
        <taxon>Actinomycetes</taxon>
        <taxon>Pseudonocardiales</taxon>
        <taxon>Pseudonocardiaceae</taxon>
        <taxon>Longimycelium</taxon>
    </lineage>
</organism>
<dbReference type="GO" id="GO:0016709">
    <property type="term" value="F:oxidoreductase activity, acting on paired donors, with incorporation or reduction of molecular oxygen, NAD(P)H as one donor, and incorporation of one atom of oxygen"/>
    <property type="evidence" value="ECO:0007669"/>
    <property type="project" value="UniProtKB-ARBA"/>
</dbReference>
<dbReference type="GO" id="GO:0071949">
    <property type="term" value="F:FAD binding"/>
    <property type="evidence" value="ECO:0007669"/>
    <property type="project" value="InterPro"/>
</dbReference>
<accession>A0A8J3CDT5</accession>
<proteinExistence type="predicted"/>
<dbReference type="InterPro" id="IPR002938">
    <property type="entry name" value="FAD-bd"/>
</dbReference>
<evidence type="ECO:0000256" key="1">
    <source>
        <dbReference type="ARBA" id="ARBA00001974"/>
    </source>
</evidence>
<dbReference type="InterPro" id="IPR036188">
    <property type="entry name" value="FAD/NAD-bd_sf"/>
</dbReference>
<protein>
    <submittedName>
        <fullName evidence="5">FAD-dependent oxidoreductase</fullName>
    </submittedName>
</protein>
<dbReference type="AlphaFoldDB" id="A0A8J3CDT5"/>
<keyword evidence="2" id="KW-0285">Flavoprotein</keyword>